<evidence type="ECO:0000259" key="3">
    <source>
        <dbReference type="SMART" id="SM00560"/>
    </source>
</evidence>
<keyword evidence="2" id="KW-1015">Disulfide bond</keyword>
<dbReference type="InterPro" id="IPR042837">
    <property type="entry name" value="PTX3"/>
</dbReference>
<name>G5J0I7_CROWT</name>
<gene>
    <name evidence="4" type="ORF">CWATWH0003_1022</name>
</gene>
<dbReference type="InterPro" id="IPR013320">
    <property type="entry name" value="ConA-like_dom_sf"/>
</dbReference>
<dbReference type="Gene3D" id="2.60.120.200">
    <property type="match status" value="2"/>
</dbReference>
<dbReference type="GO" id="GO:0006955">
    <property type="term" value="P:immune response"/>
    <property type="evidence" value="ECO:0007669"/>
    <property type="project" value="InterPro"/>
</dbReference>
<dbReference type="EMBL" id="AESD01000165">
    <property type="protein sequence ID" value="EHJ14307.1"/>
    <property type="molecule type" value="Genomic_DNA"/>
</dbReference>
<dbReference type="PATRIC" id="fig|423471.3.peg.944"/>
<evidence type="ECO:0000256" key="2">
    <source>
        <dbReference type="ARBA" id="ARBA00023157"/>
    </source>
</evidence>
<evidence type="ECO:0000256" key="1">
    <source>
        <dbReference type="ARBA" id="ARBA00022729"/>
    </source>
</evidence>
<dbReference type="InterPro" id="IPR006558">
    <property type="entry name" value="LamG-like"/>
</dbReference>
<dbReference type="PANTHER" id="PTHR46943:SF1">
    <property type="entry name" value="PENTRAXIN-RELATED PROTEIN PTX3"/>
    <property type="match status" value="1"/>
</dbReference>
<dbReference type="Proteomes" id="UP000003477">
    <property type="component" value="Unassembled WGS sequence"/>
</dbReference>
<dbReference type="SUPFAM" id="SSF49899">
    <property type="entry name" value="Concanavalin A-like lectins/glucanases"/>
    <property type="match status" value="2"/>
</dbReference>
<accession>G5J0I7</accession>
<evidence type="ECO:0000313" key="4">
    <source>
        <dbReference type="EMBL" id="EHJ14307.1"/>
    </source>
</evidence>
<protein>
    <recommendedName>
        <fullName evidence="3">LamG-like jellyroll fold domain-containing protein</fullName>
    </recommendedName>
</protein>
<sequence>MTTQVEIVQETVKNDNEMINLQISDDRKVYLVDINKPINSDGNLNLWRIWLKNDLPVQLAIFRQIAENWSIIGESALENANQGLNEWTLSHPIPVKVGDCVGLYYPHNENSGTEKPANVDMEKKPQSILNFDGQDDYISLPPSSSGGAITIEAWVYLKNASHNWQRVVDFGNGPNKDNIILAWSGTTGKMALNTRSGGAETQIVTDEVFPNKKWVHVVGVNDGNGNAHIYWNGELKASGNNLVCPSNITRNNQYIGRSNWDSDGYFIGKITEVRIWNKARTQDEITQYIDHRLTGKEEGLMAYYPLNGDASDSTSNKNHGTIHGGTWTQENLEFLEPLKGTEKPANVDREQNPQSVLNFDGQDDYIEIQEPFENNRYFTISLWINPAILNSNFRGFIGKQEEAYRQPGMWVGPSGNELHYDSYDTSGQRYFSILNNFFESKDKWVHIAWVKENTEYKIYRNGELFAMEPAPTNFYTTNTNYWLGRVDNFFQGKITEVRIWNKARTQDEITQDMNHRLTGKEEGLMAYYPLNGDASDSTSNNNHGTIHGGTWTQENLEFLEPLKANI</sequence>
<reference evidence="4 5" key="1">
    <citation type="journal article" date="2011" name="Front. Microbiol.">
        <title>Two Strains of Crocosphaera watsonii with Highly Conserved Genomes are Distinguished by Strain-Specific Features.</title>
        <authorList>
            <person name="Bench S.R."/>
            <person name="Ilikchyan I.N."/>
            <person name="Tripp H.J."/>
            <person name="Zehr J.P."/>
        </authorList>
    </citation>
    <scope>NUCLEOTIDE SEQUENCE [LARGE SCALE GENOMIC DNA]</scope>
    <source>
        <strain evidence="4 5">WH 0003</strain>
    </source>
</reference>
<dbReference type="RefSeq" id="WP_007309528.1">
    <property type="nucleotide sequence ID" value="NZ_AESD01000165.1"/>
</dbReference>
<dbReference type="GeneID" id="88769311"/>
<dbReference type="SMART" id="SM00560">
    <property type="entry name" value="LamGL"/>
    <property type="match status" value="1"/>
</dbReference>
<proteinExistence type="predicted"/>
<dbReference type="Pfam" id="PF13385">
    <property type="entry name" value="Laminin_G_3"/>
    <property type="match status" value="2"/>
</dbReference>
<comment type="caution">
    <text evidence="4">The sequence shown here is derived from an EMBL/GenBank/DDBJ whole genome shotgun (WGS) entry which is preliminary data.</text>
</comment>
<dbReference type="AlphaFoldDB" id="G5J0I7"/>
<organism evidence="4 5">
    <name type="scientific">Crocosphaera watsonii WH 0003</name>
    <dbReference type="NCBI Taxonomy" id="423471"/>
    <lineage>
        <taxon>Bacteria</taxon>
        <taxon>Bacillati</taxon>
        <taxon>Cyanobacteriota</taxon>
        <taxon>Cyanophyceae</taxon>
        <taxon>Oscillatoriophycideae</taxon>
        <taxon>Chroococcales</taxon>
        <taxon>Aphanothecaceae</taxon>
        <taxon>Crocosphaera</taxon>
    </lineage>
</organism>
<feature type="domain" description="LamG-like jellyroll fold" evidence="3">
    <location>
        <begin position="147"/>
        <end position="283"/>
    </location>
</feature>
<evidence type="ECO:0000313" key="5">
    <source>
        <dbReference type="Proteomes" id="UP000003477"/>
    </source>
</evidence>
<keyword evidence="1" id="KW-0732">Signal</keyword>
<dbReference type="PANTHER" id="PTHR46943">
    <property type="entry name" value="PENTRAXIN-RELATED PROTEIN PTX3"/>
    <property type="match status" value="1"/>
</dbReference>